<sequence length="190" mass="20761">MRTSLLTTTTTTSLLLLLTTGSATPTGQHKTPSCTSKSSSMREWTVSDFDYHASYTFSTPAHQIAGGFVNFTLSNPVLSYKLSCPATSSQLQDFFYGTMVYKCETAAGSGDDATFTFNRPTGELKINQTWSCPSEGSRFEARGGVTLNLSCRDTKWQNPDWKMGQIYSTHNVDCQRVTVKAPVSEMSGVA</sequence>
<keyword evidence="2" id="KW-0964">Secreted</keyword>
<dbReference type="OrthoDB" id="3539798at2759"/>
<evidence type="ECO:0000256" key="3">
    <source>
        <dbReference type="ARBA" id="ARBA00022729"/>
    </source>
</evidence>
<protein>
    <recommendedName>
        <fullName evidence="6">AA1-like domain-containing protein</fullName>
    </recommendedName>
</protein>
<evidence type="ECO:0000256" key="1">
    <source>
        <dbReference type="ARBA" id="ARBA00004613"/>
    </source>
</evidence>
<feature type="chain" id="PRO_5016778472" description="AA1-like domain-containing protein" evidence="5">
    <location>
        <begin position="24"/>
        <end position="190"/>
    </location>
</feature>
<evidence type="ECO:0000313" key="8">
    <source>
        <dbReference type="Proteomes" id="UP000253664"/>
    </source>
</evidence>
<comment type="caution">
    <text evidence="7">The sequence shown here is derived from an EMBL/GenBank/DDBJ whole genome shotgun (WGS) entry which is preliminary data.</text>
</comment>
<keyword evidence="8" id="KW-1185">Reference proteome</keyword>
<reference evidence="7 8" key="1">
    <citation type="journal article" date="2015" name="BMC Genomics">
        <title>Insights from the genome of Ophiocordyceps polyrhachis-furcata to pathogenicity and host specificity in insect fungi.</title>
        <authorList>
            <person name="Wichadakul D."/>
            <person name="Kobmoo N."/>
            <person name="Ingsriswang S."/>
            <person name="Tangphatsornruang S."/>
            <person name="Chantasingh D."/>
            <person name="Luangsa-ard J.J."/>
            <person name="Eurwilaichitr L."/>
        </authorList>
    </citation>
    <scope>NUCLEOTIDE SEQUENCE [LARGE SCALE GENOMIC DNA]</scope>
    <source>
        <strain evidence="7 8">BCC 54312</strain>
    </source>
</reference>
<gene>
    <name evidence="7" type="ORF">L249_4990</name>
</gene>
<accession>A0A367L3I1</accession>
<evidence type="ECO:0000256" key="5">
    <source>
        <dbReference type="SAM" id="SignalP"/>
    </source>
</evidence>
<feature type="signal peptide" evidence="5">
    <location>
        <begin position="1"/>
        <end position="23"/>
    </location>
</feature>
<dbReference type="Proteomes" id="UP000253664">
    <property type="component" value="Unassembled WGS sequence"/>
</dbReference>
<proteinExistence type="predicted"/>
<feature type="domain" description="AA1-like" evidence="6">
    <location>
        <begin position="46"/>
        <end position="174"/>
    </location>
</feature>
<evidence type="ECO:0000256" key="2">
    <source>
        <dbReference type="ARBA" id="ARBA00022525"/>
    </source>
</evidence>
<dbReference type="EMBL" id="LKCN02000017">
    <property type="protein sequence ID" value="RCI08991.1"/>
    <property type="molecule type" value="Genomic_DNA"/>
</dbReference>
<dbReference type="Pfam" id="PF16541">
    <property type="entry name" value="AltA1"/>
    <property type="match status" value="1"/>
</dbReference>
<dbReference type="AlphaFoldDB" id="A0A367L3I1"/>
<evidence type="ECO:0000256" key="4">
    <source>
        <dbReference type="ARBA" id="ARBA00023157"/>
    </source>
</evidence>
<dbReference type="InterPro" id="IPR032382">
    <property type="entry name" value="AltA1"/>
</dbReference>
<dbReference type="GO" id="GO:0005576">
    <property type="term" value="C:extracellular region"/>
    <property type="evidence" value="ECO:0007669"/>
    <property type="project" value="UniProtKB-SubCell"/>
</dbReference>
<organism evidence="7 8">
    <name type="scientific">Ophiocordyceps polyrhachis-furcata BCC 54312</name>
    <dbReference type="NCBI Taxonomy" id="1330021"/>
    <lineage>
        <taxon>Eukaryota</taxon>
        <taxon>Fungi</taxon>
        <taxon>Dikarya</taxon>
        <taxon>Ascomycota</taxon>
        <taxon>Pezizomycotina</taxon>
        <taxon>Sordariomycetes</taxon>
        <taxon>Hypocreomycetidae</taxon>
        <taxon>Hypocreales</taxon>
        <taxon>Ophiocordycipitaceae</taxon>
        <taxon>Ophiocordyceps</taxon>
    </lineage>
</organism>
<keyword evidence="4" id="KW-1015">Disulfide bond</keyword>
<evidence type="ECO:0000259" key="6">
    <source>
        <dbReference type="Pfam" id="PF16541"/>
    </source>
</evidence>
<evidence type="ECO:0000313" key="7">
    <source>
        <dbReference type="EMBL" id="RCI08991.1"/>
    </source>
</evidence>
<name>A0A367L3I1_9HYPO</name>
<keyword evidence="3 5" id="KW-0732">Signal</keyword>
<comment type="subcellular location">
    <subcellularLocation>
        <location evidence="1">Secreted</location>
    </subcellularLocation>
</comment>